<gene>
    <name evidence="1" type="ORF">CUJ84_pRLN1000968</name>
</gene>
<keyword evidence="1" id="KW-0614">Plasmid</keyword>
<dbReference type="AlphaFoldDB" id="A0A2K9ZDV4"/>
<sequence>MGSGAPGKPLPLRWPKNRCTVGVHAPEGLITVSPSRQICPARPPSNNFIFRSPDVLYANFSFSRWA</sequence>
<protein>
    <submittedName>
        <fullName evidence="1">Uncharacterized protein</fullName>
    </submittedName>
</protein>
<evidence type="ECO:0000313" key="2">
    <source>
        <dbReference type="Proteomes" id="UP000238523"/>
    </source>
</evidence>
<geneLocation type="plasmid" evidence="2">
    <name>prln1</name>
</geneLocation>
<organism evidence="1 2">
    <name type="scientific">Rhizobium leguminosarum</name>
    <dbReference type="NCBI Taxonomy" id="384"/>
    <lineage>
        <taxon>Bacteria</taxon>
        <taxon>Pseudomonadati</taxon>
        <taxon>Pseudomonadota</taxon>
        <taxon>Alphaproteobacteria</taxon>
        <taxon>Hyphomicrobiales</taxon>
        <taxon>Rhizobiaceae</taxon>
        <taxon>Rhizobium/Agrobacterium group</taxon>
        <taxon>Rhizobium</taxon>
    </lineage>
</organism>
<reference evidence="1 2" key="1">
    <citation type="submission" date="2017-11" db="EMBL/GenBank/DDBJ databases">
        <title>Complete genome of Rhizobium leguminosarum Norway, an ineffective micro-symbiont.</title>
        <authorList>
            <person name="Hoffrichter A."/>
            <person name="Liang J."/>
            <person name="Brachmann A."/>
            <person name="Marin M."/>
        </authorList>
    </citation>
    <scope>NUCLEOTIDE SEQUENCE [LARGE SCALE GENOMIC DNA]</scope>
    <source>
        <strain evidence="1 2">Norway</strain>
        <plasmid evidence="2">Plasmid prln1</plasmid>
    </source>
</reference>
<name>A0A2K9ZDV4_RHILE</name>
<dbReference type="Proteomes" id="UP000238523">
    <property type="component" value="Plasmid pRLN1"/>
</dbReference>
<dbReference type="EMBL" id="CP025013">
    <property type="protein sequence ID" value="AUW46422.1"/>
    <property type="molecule type" value="Genomic_DNA"/>
</dbReference>
<accession>A0A2K9ZDV4</accession>
<proteinExistence type="predicted"/>
<evidence type="ECO:0000313" key="1">
    <source>
        <dbReference type="EMBL" id="AUW46422.1"/>
    </source>
</evidence>